<dbReference type="Pfam" id="PF08699">
    <property type="entry name" value="ArgoL1"/>
    <property type="match status" value="1"/>
</dbReference>
<dbReference type="Pfam" id="PF16488">
    <property type="entry name" value="ArgoL2"/>
    <property type="match status" value="1"/>
</dbReference>
<feature type="compositionally biased region" description="Gly residues" evidence="2">
    <location>
        <begin position="1"/>
        <end position="34"/>
    </location>
</feature>
<evidence type="ECO:0000313" key="6">
    <source>
        <dbReference type="Proteomes" id="UP001492380"/>
    </source>
</evidence>
<gene>
    <name evidence="5" type="ORF">HDK90DRAFT_225859</name>
</gene>
<dbReference type="SUPFAM" id="SSF101690">
    <property type="entry name" value="PAZ domain"/>
    <property type="match status" value="1"/>
</dbReference>
<dbReference type="InterPro" id="IPR003165">
    <property type="entry name" value="Piwi"/>
</dbReference>
<sequence>MSAPRGGRGGGGGRGRGGGGGGRGDSSSGSGSGSRGSFRGRRPFGDSSSGSTGRASSSRGGSPHRGGPPYGPRSQSTPAAIFGNPAQIPQPDPNVTKTENQLAKSLASAISSMGLDDQLARRPDYGTMGRETVVYTNYFPLQVNGSSPDVYRYAVSIQPEEQQKRKKRRILEILLEDPVWKGAICATDYSQVVITNKKVTLADGPHNRRAFELQWYPQDGEPIPEKKEGEEESEAREKARKKNTRMVLVEELGTVSFNELLNSLKSENAGVQYPLKEEAIQALNIIISKAPQSAHDMAAVGQNKFFPINGNQYAEKHNLTEGLQALRGYFASTRTSVSRLLVNINVSTAAFYKAGSLLELMQDYLGPTNRSPQHMLRMESFIRLLRVETNYMTARDGSGRRIKKIKTICGLARANNDPMMSWGHGASATQVKFPYDDPNGSSSGSSSNGKPTLITVAEYFAKTYSITLKTPTAPVVNVGTRDNPTWIPAELCSVLPGQVAGRMLTSNQTRLMIEFAARPPNANATSITKYGLDVMQVRGGNPTLGAFGIQIGGSMLTVQARVLPVPQLQYAGKTQVPNDGKWNLARVQYSKPATIQTWGCLVVEEKNRSTFQSQEQAMNLVNTFKNALASYGVRIGNPTPPAKIQISFPYNQSEITELVEAKMKQMVQSRIGMLLVLLPSDNTMLYDTIKFMGDVRYGIGTVCSISRKIMNPKGQPQYMANVGLKFNLKCGGVNHDMRIQQLAPLDNKTILIGIDVSHPPPGSATGGPSITGVVGSVDANFNNYPASIRTQTARQEMVDKSDLTEMIMERFKLWRARNNNTLPNKVIIYRDGVSEGQFPVVLREEWPSFVEAYKQLYGAEKNYPKSSLIICTKRGHTRFYPAKPEDAEGRAMNVRPGTVVDRGITGERLFDFYLVAHAGLQGTSRPAHYICLLDQNKLGADQLQRITHNLCYVYGRATRAVSVCPPAYYADLVCERGRSYLHSFLKENTNMQYDPKRHWRGGVHDRLKDSMFYL</sequence>
<proteinExistence type="inferred from homology"/>
<feature type="domain" description="Piwi" evidence="4">
    <location>
        <begin position="673"/>
        <end position="982"/>
    </location>
</feature>
<evidence type="ECO:0000256" key="1">
    <source>
        <dbReference type="RuleBase" id="RU361178"/>
    </source>
</evidence>
<dbReference type="Pfam" id="PF16486">
    <property type="entry name" value="ArgoN"/>
    <property type="match status" value="1"/>
</dbReference>
<dbReference type="InterPro" id="IPR045246">
    <property type="entry name" value="Piwi_ago-like"/>
</dbReference>
<dbReference type="InterPro" id="IPR036085">
    <property type="entry name" value="PAZ_dom_sf"/>
</dbReference>
<dbReference type="InterPro" id="IPR014811">
    <property type="entry name" value="ArgoL1"/>
</dbReference>
<dbReference type="PANTHER" id="PTHR22891">
    <property type="entry name" value="EUKARYOTIC TRANSLATION INITIATION FACTOR 2C"/>
    <property type="match status" value="1"/>
</dbReference>
<dbReference type="InterPro" id="IPR036397">
    <property type="entry name" value="RNaseH_sf"/>
</dbReference>
<name>A0ABR1YU77_9PEZI</name>
<dbReference type="InterPro" id="IPR003100">
    <property type="entry name" value="PAZ_dom"/>
</dbReference>
<dbReference type="SUPFAM" id="SSF53098">
    <property type="entry name" value="Ribonuclease H-like"/>
    <property type="match status" value="1"/>
</dbReference>
<dbReference type="SMART" id="SM00949">
    <property type="entry name" value="PAZ"/>
    <property type="match status" value="1"/>
</dbReference>
<dbReference type="Gene3D" id="3.40.50.2300">
    <property type="match status" value="1"/>
</dbReference>
<dbReference type="Gene3D" id="2.170.260.10">
    <property type="entry name" value="paz domain"/>
    <property type="match status" value="1"/>
</dbReference>
<dbReference type="Pfam" id="PF02170">
    <property type="entry name" value="PAZ"/>
    <property type="match status" value="1"/>
</dbReference>
<evidence type="ECO:0000256" key="2">
    <source>
        <dbReference type="SAM" id="MobiDB-lite"/>
    </source>
</evidence>
<dbReference type="EMBL" id="JBBWRZ010000004">
    <property type="protein sequence ID" value="KAK8238447.1"/>
    <property type="molecule type" value="Genomic_DNA"/>
</dbReference>
<feature type="compositionally biased region" description="Low complexity" evidence="2">
    <location>
        <begin position="45"/>
        <end position="67"/>
    </location>
</feature>
<comment type="similarity">
    <text evidence="1">Belongs to the argonaute family.</text>
</comment>
<keyword evidence="6" id="KW-1185">Reference proteome</keyword>
<comment type="caution">
    <text evidence="5">The sequence shown here is derived from an EMBL/GenBank/DDBJ whole genome shotgun (WGS) entry which is preliminary data.</text>
</comment>
<dbReference type="SMART" id="SM01163">
    <property type="entry name" value="DUF1785"/>
    <property type="match status" value="1"/>
</dbReference>
<organism evidence="5 6">
    <name type="scientific">Phyllosticta capitalensis</name>
    <dbReference type="NCBI Taxonomy" id="121624"/>
    <lineage>
        <taxon>Eukaryota</taxon>
        <taxon>Fungi</taxon>
        <taxon>Dikarya</taxon>
        <taxon>Ascomycota</taxon>
        <taxon>Pezizomycotina</taxon>
        <taxon>Dothideomycetes</taxon>
        <taxon>Dothideomycetes incertae sedis</taxon>
        <taxon>Botryosphaeriales</taxon>
        <taxon>Phyllostictaceae</taxon>
        <taxon>Phyllosticta</taxon>
    </lineage>
</organism>
<feature type="region of interest" description="Disordered" evidence="2">
    <location>
        <begin position="1"/>
        <end position="97"/>
    </location>
</feature>
<feature type="domain" description="PAZ" evidence="3">
    <location>
        <begin position="356"/>
        <end position="496"/>
    </location>
</feature>
<dbReference type="PROSITE" id="PS50821">
    <property type="entry name" value="PAZ"/>
    <property type="match status" value="1"/>
</dbReference>
<dbReference type="Proteomes" id="UP001492380">
    <property type="component" value="Unassembled WGS sequence"/>
</dbReference>
<dbReference type="CDD" id="cd04657">
    <property type="entry name" value="Piwi_ago-like"/>
    <property type="match status" value="1"/>
</dbReference>
<dbReference type="CDD" id="cd02846">
    <property type="entry name" value="PAZ_argonaute_like"/>
    <property type="match status" value="1"/>
</dbReference>
<protein>
    <submittedName>
        <fullName evidence="5">Piwi domain-containing protein</fullName>
    </submittedName>
</protein>
<accession>A0ABR1YU77</accession>
<evidence type="ECO:0000313" key="5">
    <source>
        <dbReference type="EMBL" id="KAK8238447.1"/>
    </source>
</evidence>
<feature type="region of interest" description="Disordered" evidence="2">
    <location>
        <begin position="217"/>
        <end position="239"/>
    </location>
</feature>
<evidence type="ECO:0000259" key="4">
    <source>
        <dbReference type="PROSITE" id="PS50822"/>
    </source>
</evidence>
<dbReference type="Pfam" id="PF02171">
    <property type="entry name" value="Piwi"/>
    <property type="match status" value="1"/>
</dbReference>
<dbReference type="InterPro" id="IPR012337">
    <property type="entry name" value="RNaseH-like_sf"/>
</dbReference>
<dbReference type="PROSITE" id="PS50822">
    <property type="entry name" value="PIWI"/>
    <property type="match status" value="1"/>
</dbReference>
<dbReference type="InterPro" id="IPR032474">
    <property type="entry name" value="Argonaute_N"/>
</dbReference>
<dbReference type="InterPro" id="IPR032472">
    <property type="entry name" value="ArgoL2"/>
</dbReference>
<evidence type="ECO:0000259" key="3">
    <source>
        <dbReference type="PROSITE" id="PS50821"/>
    </source>
</evidence>
<dbReference type="Gene3D" id="3.30.420.10">
    <property type="entry name" value="Ribonuclease H-like superfamily/Ribonuclease H"/>
    <property type="match status" value="1"/>
</dbReference>
<reference evidence="5 6" key="1">
    <citation type="submission" date="2024-04" db="EMBL/GenBank/DDBJ databases">
        <title>Phyllosticta paracitricarpa is synonymous to the EU quarantine fungus P. citricarpa based on phylogenomic analyses.</title>
        <authorList>
            <consortium name="Lawrence Berkeley National Laboratory"/>
            <person name="Van Ingen-Buijs V.A."/>
            <person name="Van Westerhoven A.C."/>
            <person name="Haridas S."/>
            <person name="Skiadas P."/>
            <person name="Martin F."/>
            <person name="Groenewald J.Z."/>
            <person name="Crous P.W."/>
            <person name="Seidl M.F."/>
        </authorList>
    </citation>
    <scope>NUCLEOTIDE SEQUENCE [LARGE SCALE GENOMIC DNA]</scope>
    <source>
        <strain evidence="5 6">CBS 123374</strain>
    </source>
</reference>
<dbReference type="SMART" id="SM00950">
    <property type="entry name" value="Piwi"/>
    <property type="match status" value="1"/>
</dbReference>